<dbReference type="InterPro" id="IPR015422">
    <property type="entry name" value="PyrdxlP-dep_Trfase_small"/>
</dbReference>
<dbReference type="Proteomes" id="UP000317371">
    <property type="component" value="Unassembled WGS sequence"/>
</dbReference>
<dbReference type="RefSeq" id="WP_141609609.1">
    <property type="nucleotide sequence ID" value="NZ_VIGC02000008.1"/>
</dbReference>
<reference evidence="4 5" key="1">
    <citation type="submission" date="2019-06" db="EMBL/GenBank/DDBJ databases">
        <title>Genome sequence of Litorilinea aerophila BAA-2444.</title>
        <authorList>
            <person name="Maclea K.S."/>
            <person name="Maurais E.G."/>
            <person name="Iannazzi L.C."/>
        </authorList>
    </citation>
    <scope>NUCLEOTIDE SEQUENCE [LARGE SCALE GENOMIC DNA]</scope>
    <source>
        <strain evidence="4 5">ATCC BAA-2444</strain>
    </source>
</reference>
<dbReference type="PIRSF" id="PIRSF000390">
    <property type="entry name" value="PLP_StrS"/>
    <property type="match status" value="1"/>
</dbReference>
<dbReference type="OrthoDB" id="9810913at2"/>
<accession>A0A540VI72</accession>
<keyword evidence="5" id="KW-1185">Reference proteome</keyword>
<evidence type="ECO:0000313" key="4">
    <source>
        <dbReference type="EMBL" id="TQE96464.1"/>
    </source>
</evidence>
<dbReference type="Pfam" id="PF01041">
    <property type="entry name" value="DegT_DnrJ_EryC1"/>
    <property type="match status" value="1"/>
</dbReference>
<dbReference type="InterPro" id="IPR000653">
    <property type="entry name" value="DegT/StrS_aminotransferase"/>
</dbReference>
<dbReference type="PANTHER" id="PTHR30244:SF34">
    <property type="entry name" value="DTDP-4-AMINO-4,6-DIDEOXYGALACTOSE TRANSAMINASE"/>
    <property type="match status" value="1"/>
</dbReference>
<dbReference type="InterPro" id="IPR015424">
    <property type="entry name" value="PyrdxlP-dep_Trfase"/>
</dbReference>
<dbReference type="InParanoid" id="A0A540VI72"/>
<sequence>MPRHLPPTAAPLPPWTEVVRAAAAGPETEAQFADALAHSLGVPHCFLAASGRTALFLLLHTLRRQATSPAHGDTGPRDEVLLPAYTCPSLVKVILDAGLSPRLVDIRPDDLQMDRSALYASLGERTLAVIWVHPLGIPHPVAPVLAEIHRAGARLIEDAAQSLGARLDGQPVGTWGDFGLFSFGPGKPLSLGGGGLLCTRDPEAAQALATTWQRLSFPRGWRSWMALARLWAFGTAFHPTGWWLATRLGAQRVGEHEASWGYARQGLSPAQARVGLALLPQLEAINRRRQAHARQLLAGLAELASVRVPLPVQPALAGPAPLPRPATQVEPIYLRLPLLAESEARREALYRRLQENGIGAGRLYGKTLAEYFPQLAGNDHPGARSVAKRLLTLPTHHHLRPADLTRMVDLIRDLARG</sequence>
<name>A0A540VI72_9CHLR</name>
<evidence type="ECO:0000256" key="2">
    <source>
        <dbReference type="PIRSR" id="PIRSR000390-2"/>
    </source>
</evidence>
<dbReference type="GO" id="GO:0008483">
    <property type="term" value="F:transaminase activity"/>
    <property type="evidence" value="ECO:0007669"/>
    <property type="project" value="TreeGrafter"/>
</dbReference>
<proteinExistence type="inferred from homology"/>
<feature type="active site" description="Proton acceptor" evidence="1">
    <location>
        <position position="187"/>
    </location>
</feature>
<gene>
    <name evidence="4" type="ORF">FKZ61_08225</name>
</gene>
<dbReference type="AlphaFoldDB" id="A0A540VI72"/>
<comment type="similarity">
    <text evidence="3">Belongs to the DegT/DnrJ/EryC1 family.</text>
</comment>
<dbReference type="PANTHER" id="PTHR30244">
    <property type="entry name" value="TRANSAMINASE"/>
    <property type="match status" value="1"/>
</dbReference>
<evidence type="ECO:0000256" key="1">
    <source>
        <dbReference type="PIRSR" id="PIRSR000390-1"/>
    </source>
</evidence>
<comment type="caution">
    <text evidence="4">The sequence shown here is derived from an EMBL/GenBank/DDBJ whole genome shotgun (WGS) entry which is preliminary data.</text>
</comment>
<evidence type="ECO:0008006" key="6">
    <source>
        <dbReference type="Google" id="ProtNLM"/>
    </source>
</evidence>
<feature type="modified residue" description="N6-(pyridoxal phosphate)lysine" evidence="2">
    <location>
        <position position="187"/>
    </location>
</feature>
<dbReference type="GO" id="GO:0000271">
    <property type="term" value="P:polysaccharide biosynthetic process"/>
    <property type="evidence" value="ECO:0007669"/>
    <property type="project" value="TreeGrafter"/>
</dbReference>
<dbReference type="InterPro" id="IPR015421">
    <property type="entry name" value="PyrdxlP-dep_Trfase_major"/>
</dbReference>
<dbReference type="SUPFAM" id="SSF53383">
    <property type="entry name" value="PLP-dependent transferases"/>
    <property type="match status" value="1"/>
</dbReference>
<dbReference type="EMBL" id="VIGC01000008">
    <property type="protein sequence ID" value="TQE96464.1"/>
    <property type="molecule type" value="Genomic_DNA"/>
</dbReference>
<evidence type="ECO:0000256" key="3">
    <source>
        <dbReference type="RuleBase" id="RU004508"/>
    </source>
</evidence>
<protein>
    <recommendedName>
        <fullName evidence="6">Aminotransferase class V-fold PLP-dependent enzyme</fullName>
    </recommendedName>
</protein>
<organism evidence="4 5">
    <name type="scientific">Litorilinea aerophila</name>
    <dbReference type="NCBI Taxonomy" id="1204385"/>
    <lineage>
        <taxon>Bacteria</taxon>
        <taxon>Bacillati</taxon>
        <taxon>Chloroflexota</taxon>
        <taxon>Caldilineae</taxon>
        <taxon>Caldilineales</taxon>
        <taxon>Caldilineaceae</taxon>
        <taxon>Litorilinea</taxon>
    </lineage>
</organism>
<dbReference type="Gene3D" id="3.90.1150.10">
    <property type="entry name" value="Aspartate Aminotransferase, domain 1"/>
    <property type="match status" value="1"/>
</dbReference>
<dbReference type="Gene3D" id="3.40.640.10">
    <property type="entry name" value="Type I PLP-dependent aspartate aminotransferase-like (Major domain)"/>
    <property type="match status" value="1"/>
</dbReference>
<dbReference type="GO" id="GO:0030170">
    <property type="term" value="F:pyridoxal phosphate binding"/>
    <property type="evidence" value="ECO:0007669"/>
    <property type="project" value="TreeGrafter"/>
</dbReference>
<keyword evidence="2 3" id="KW-0663">Pyridoxal phosphate</keyword>
<evidence type="ECO:0000313" key="5">
    <source>
        <dbReference type="Proteomes" id="UP000317371"/>
    </source>
</evidence>